<feature type="domain" description="Laminin G" evidence="8">
    <location>
        <begin position="605"/>
        <end position="788"/>
    </location>
</feature>
<keyword evidence="4" id="KW-0106">Calcium</keyword>
<evidence type="ECO:0000256" key="1">
    <source>
        <dbReference type="ARBA" id="ARBA00001913"/>
    </source>
</evidence>
<dbReference type="InterPro" id="IPR013320">
    <property type="entry name" value="ConA-like_dom_sf"/>
</dbReference>
<evidence type="ECO:0000256" key="2">
    <source>
        <dbReference type="ARBA" id="ARBA00022723"/>
    </source>
</evidence>
<evidence type="ECO:0000313" key="9">
    <source>
        <dbReference type="EMBL" id="GAA4731986.1"/>
    </source>
</evidence>
<feature type="compositionally biased region" description="Polar residues" evidence="6">
    <location>
        <begin position="983"/>
        <end position="1002"/>
    </location>
</feature>
<dbReference type="InterPro" id="IPR001791">
    <property type="entry name" value="Laminin_G"/>
</dbReference>
<evidence type="ECO:0000256" key="7">
    <source>
        <dbReference type="SAM" id="SignalP"/>
    </source>
</evidence>
<feature type="signal peptide" evidence="7">
    <location>
        <begin position="1"/>
        <end position="23"/>
    </location>
</feature>
<feature type="chain" id="PRO_5047245227" description="Laminin G domain-containing protein" evidence="7">
    <location>
        <begin position="24"/>
        <end position="1337"/>
    </location>
</feature>
<keyword evidence="3 7" id="KW-0732">Signal</keyword>
<evidence type="ECO:0000256" key="4">
    <source>
        <dbReference type="ARBA" id="ARBA00022837"/>
    </source>
</evidence>
<dbReference type="RefSeq" id="WP_345526023.1">
    <property type="nucleotide sequence ID" value="NZ_BAABKN010000009.1"/>
</dbReference>
<gene>
    <name evidence="9" type="ORF">GCM10023350_14200</name>
</gene>
<feature type="compositionally biased region" description="Low complexity" evidence="6">
    <location>
        <begin position="190"/>
        <end position="212"/>
    </location>
</feature>
<dbReference type="SMART" id="SM00560">
    <property type="entry name" value="LamGL"/>
    <property type="match status" value="2"/>
</dbReference>
<dbReference type="PROSITE" id="PS50025">
    <property type="entry name" value="LAM_G_DOMAIN"/>
    <property type="match status" value="1"/>
</dbReference>
<comment type="caution">
    <text evidence="9">The sequence shown here is derived from an EMBL/GenBank/DDBJ whole genome shotgun (WGS) entry which is preliminary data.</text>
</comment>
<dbReference type="InterPro" id="IPR051360">
    <property type="entry name" value="Neuronal_Pentraxin_Related"/>
</dbReference>
<name>A0ABP8YN09_9ACTN</name>
<comment type="cofactor">
    <cofactor evidence="1">
        <name>Ca(2+)</name>
        <dbReference type="ChEBI" id="CHEBI:29108"/>
    </cofactor>
</comment>
<accession>A0ABP8YN09</accession>
<dbReference type="PANTHER" id="PTHR19277">
    <property type="entry name" value="PENTRAXIN"/>
    <property type="match status" value="1"/>
</dbReference>
<dbReference type="EMBL" id="BAABKN010000009">
    <property type="protein sequence ID" value="GAA4731986.1"/>
    <property type="molecule type" value="Genomic_DNA"/>
</dbReference>
<feature type="region of interest" description="Disordered" evidence="6">
    <location>
        <begin position="183"/>
        <end position="218"/>
    </location>
</feature>
<protein>
    <recommendedName>
        <fullName evidence="8">Laminin G domain-containing protein</fullName>
    </recommendedName>
</protein>
<dbReference type="Gene3D" id="2.60.120.560">
    <property type="entry name" value="Exo-inulinase, domain 1"/>
    <property type="match status" value="1"/>
</dbReference>
<dbReference type="SUPFAM" id="SSF49899">
    <property type="entry name" value="Concanavalin A-like lectins/glucanases"/>
    <property type="match status" value="3"/>
</dbReference>
<keyword evidence="5" id="KW-1015">Disulfide bond</keyword>
<organism evidence="9 10">
    <name type="scientific">Nocardioides endophyticus</name>
    <dbReference type="NCBI Taxonomy" id="1353775"/>
    <lineage>
        <taxon>Bacteria</taxon>
        <taxon>Bacillati</taxon>
        <taxon>Actinomycetota</taxon>
        <taxon>Actinomycetes</taxon>
        <taxon>Propionibacteriales</taxon>
        <taxon>Nocardioidaceae</taxon>
        <taxon>Nocardioides</taxon>
    </lineage>
</organism>
<evidence type="ECO:0000256" key="6">
    <source>
        <dbReference type="SAM" id="MobiDB-lite"/>
    </source>
</evidence>
<dbReference type="PANTHER" id="PTHR19277:SF125">
    <property type="entry name" value="B6"/>
    <property type="match status" value="1"/>
</dbReference>
<evidence type="ECO:0000313" key="10">
    <source>
        <dbReference type="Proteomes" id="UP001499882"/>
    </source>
</evidence>
<feature type="region of interest" description="Disordered" evidence="6">
    <location>
        <begin position="983"/>
        <end position="1025"/>
    </location>
</feature>
<evidence type="ECO:0000259" key="8">
    <source>
        <dbReference type="PROSITE" id="PS50025"/>
    </source>
</evidence>
<evidence type="ECO:0000256" key="3">
    <source>
        <dbReference type="ARBA" id="ARBA00022729"/>
    </source>
</evidence>
<dbReference type="Proteomes" id="UP001499882">
    <property type="component" value="Unassembled WGS sequence"/>
</dbReference>
<evidence type="ECO:0000256" key="5">
    <source>
        <dbReference type="ARBA" id="ARBA00023157"/>
    </source>
</evidence>
<dbReference type="InterPro" id="IPR006558">
    <property type="entry name" value="LamG-like"/>
</dbReference>
<dbReference type="Pfam" id="PF13385">
    <property type="entry name" value="Laminin_G_3"/>
    <property type="match status" value="2"/>
</dbReference>
<keyword evidence="10" id="KW-1185">Reference proteome</keyword>
<feature type="compositionally biased region" description="Polar residues" evidence="6">
    <location>
        <begin position="1011"/>
        <end position="1025"/>
    </location>
</feature>
<sequence length="1337" mass="135347">MKRHLATLAAAVALTIVAATAWAYWTSGSVPGGNGAAAASALNQGATPSVSAVGHTLTVSWTPGTLSSGQAVSGYLVKRYDAGTLAPQTILSACAGTVTATSCVESNVPNGSWKYAITPVFATNWQGLESAKSATAQVVVDPTAPVNAITLSSVTGGAFLSSGTVYYRGAAAGSLRVTNAVTDAGPGPASSQTSTLTGTSTGWTHTGSTVSTPSGGPYESNPFVWSAATTTSPQVTVTGRDADGNSAPTTLSMINDSTAPTASVSYPDGSSTGTSVTVTLSASDGGAGIETRLLQRASAALTGSTCGPFGSFATVAGGINPSSPVSDPVAQDYCYQYRYVIDDHVGNQQIATSASVVSVLPRTYVNTINTANGLVSYYRMGEATTSADSMAGTAGATLQSRNGEVGATWTKHASSNADAVLTDAGRLRKNGTSTGQSLYSASAQPATPNYTVEADVYVRSNLAGDMAGVVGRMDPSNANGTYYLVRYEQSGQKWVLYKRVNGSFDWLGESATQALTSLTTYRLALDMSGTTIRVLVDGVQLISATDSAISAAGRGGVLFGFGGAATTVTNLLGFHVDNFRISPPLIDSKSSNHGTWFGGATLGATGAIAGESNTAASFDGLNDFSTAARQISDDFSIEFWFKSTQGIGTGSDWSAGAGLVDASVPGAANDFGVSLRSDGRLVAGVGTPDVSIVSTSGGHNNGAWHHVVFTRTQSTGALALYVDGAAAGTATAHTAALTSPTSISFGRVLGGSNFFLGSLDEVVLYNTPLSGGTIASHYSLGSVGQDLVGPTGGSVDASGLVGTGSRYAASTTLSLVLAKGTDPSGVATTGNTLVRATATLASGSCGTFGTYTLIAGGTDPVSPKTDVVIDQACYKYRYVVLDTLNNAATYTSPDIKVDLTAPAAPSLAHTLFTNTWWPGSGATVYYRSAASSGSFSATATATDTVSGIASYGFPALGTNWTSTPGALGVNTYSWSGAPAAPGTQNVTATNNAAGTSSNSPFTLTVDDTAPSAGTVTPPNATQTSTTVSVAYTTGTDSGSGLGTRLLKRQSAPLTGTTCGTYGGWTTAATNPVSSPFSDTVTGGFCHRYQYLVSDNVGNQDTASSANVVAVSPVYADTVLATTGLYSYWRMGDAVGSTVMDEITATNNNGTYFNAPTRGVAGALPGDANTAVQFNGTNQYATAVRQLSGSFSLEIWVKSTQNYANNPACAQWNQGAGLIDAIVGPNGDDFGISMCSGKILAGVGSPDVTIVSSATYNDGSWHHVVFTRTQTSGAIALYVDGASVGTATGSTSALTSAANLNFGRSNSTQFYFAGTLDEAALYNTVLSPATVTSHYGAR</sequence>
<keyword evidence="2" id="KW-0479">Metal-binding</keyword>
<proteinExistence type="predicted"/>
<dbReference type="Gene3D" id="2.60.120.200">
    <property type="match status" value="2"/>
</dbReference>
<reference evidence="10" key="1">
    <citation type="journal article" date="2019" name="Int. J. Syst. Evol. Microbiol.">
        <title>The Global Catalogue of Microorganisms (GCM) 10K type strain sequencing project: providing services to taxonomists for standard genome sequencing and annotation.</title>
        <authorList>
            <consortium name="The Broad Institute Genomics Platform"/>
            <consortium name="The Broad Institute Genome Sequencing Center for Infectious Disease"/>
            <person name="Wu L."/>
            <person name="Ma J."/>
        </authorList>
    </citation>
    <scope>NUCLEOTIDE SEQUENCE [LARGE SCALE GENOMIC DNA]</scope>
    <source>
        <strain evidence="10">JCM 18532</strain>
    </source>
</reference>